<dbReference type="PROSITE" id="PS50088">
    <property type="entry name" value="ANK_REPEAT"/>
    <property type="match status" value="1"/>
</dbReference>
<dbReference type="PANTHER" id="PTHR15263:SF1">
    <property type="entry name" value="NF-KAPPA-B INHIBITOR-LIKE PROTEIN 1"/>
    <property type="match status" value="1"/>
</dbReference>
<reference evidence="11" key="1">
    <citation type="submission" date="2025-08" db="UniProtKB">
        <authorList>
            <consortium name="Ensembl"/>
        </authorList>
    </citation>
    <scope>IDENTIFICATION</scope>
</reference>
<keyword evidence="6" id="KW-0539">Nucleus</keyword>
<evidence type="ECO:0000256" key="7">
    <source>
        <dbReference type="ARBA" id="ARBA00030621"/>
    </source>
</evidence>
<accession>A0A8C7LEA7</accession>
<dbReference type="InterPro" id="IPR002110">
    <property type="entry name" value="Ankyrin_rpt"/>
</dbReference>
<dbReference type="Ensembl" id="ENSOKIT00005123179.1">
    <property type="protein sequence ID" value="ENSOKIP00005115140.1"/>
    <property type="gene ID" value="ENSOKIG00005049946.1"/>
</dbReference>
<evidence type="ECO:0000313" key="11">
    <source>
        <dbReference type="Ensembl" id="ENSOKIP00005115140.1"/>
    </source>
</evidence>
<proteinExistence type="predicted"/>
<dbReference type="PROSITE" id="PS50297">
    <property type="entry name" value="ANK_REP_REGION"/>
    <property type="match status" value="1"/>
</dbReference>
<gene>
    <name evidence="11" type="primary">LOC109873517</name>
</gene>
<feature type="region of interest" description="Disordered" evidence="10">
    <location>
        <begin position="222"/>
        <end position="250"/>
    </location>
</feature>
<dbReference type="InterPro" id="IPR036770">
    <property type="entry name" value="Ankyrin_rpt-contain_sf"/>
</dbReference>
<evidence type="ECO:0000256" key="1">
    <source>
        <dbReference type="ARBA" id="ARBA00004123"/>
    </source>
</evidence>
<reference evidence="11" key="2">
    <citation type="submission" date="2025-09" db="UniProtKB">
        <authorList>
            <consortium name="Ensembl"/>
        </authorList>
    </citation>
    <scope>IDENTIFICATION</scope>
</reference>
<dbReference type="AlphaFoldDB" id="A0A8C7LEA7"/>
<evidence type="ECO:0000256" key="3">
    <source>
        <dbReference type="ARBA" id="ARBA00022553"/>
    </source>
</evidence>
<evidence type="ECO:0000256" key="5">
    <source>
        <dbReference type="ARBA" id="ARBA00023043"/>
    </source>
</evidence>
<dbReference type="PANTHER" id="PTHR15263">
    <property type="entry name" value="I-KAPPA-B-LIKE PROTEIN IKBL"/>
    <property type="match status" value="1"/>
</dbReference>
<dbReference type="SUPFAM" id="SSF48403">
    <property type="entry name" value="Ankyrin repeat"/>
    <property type="match status" value="1"/>
</dbReference>
<keyword evidence="5 9" id="KW-0040">ANK repeat</keyword>
<evidence type="ECO:0000256" key="2">
    <source>
        <dbReference type="ARBA" id="ARBA00014259"/>
    </source>
</evidence>
<sequence>MGGISIQFSSRLSQPPLEEKRQVMVTRTQKKMIKYVEEGSLMKLKSYLRKHSDLDVNFSQGKKRRTPLHLACSLGDDAILRLLLKNGADILLKDKKGDTPLHIAANKALKHGKIVYDDLVVPLQKSCPEAMVAPNNAGITPHDLLQWMKFEKCWDITSYNHREGNTSKEKDAEKEWQEKLFGECQDEFFETFGPYDGKNTGEEDFQDWADRIRQEYVTKRHAEAQRLASSGSHGKRKKGKKEAEEEERANRELLERLQREHEEYLARAAQKEEETRQGKKQHYEERCAATFSTDTAAAVTTKLSYGDIPWPSPKGSVEEMVEVMLHGADKKDVAVFRKLLRRQQAVWHPDRFAQRCGARLEDGDKQRILDTVTALSQELNRLAQSLR</sequence>
<comment type="subcellular location">
    <subcellularLocation>
        <location evidence="1">Nucleus</location>
    </subcellularLocation>
</comment>
<evidence type="ECO:0000256" key="4">
    <source>
        <dbReference type="ARBA" id="ARBA00022737"/>
    </source>
</evidence>
<feature type="repeat" description="ANK" evidence="9">
    <location>
        <begin position="63"/>
        <end position="95"/>
    </location>
</feature>
<dbReference type="InterPro" id="IPR038753">
    <property type="entry name" value="NFKBIL1"/>
</dbReference>
<protein>
    <recommendedName>
        <fullName evidence="2">NF-kappa-B inhibitor-like protein 1</fullName>
    </recommendedName>
    <alternativeName>
        <fullName evidence="7">Inhibitor of kappa B-like protein</fullName>
    </alternativeName>
    <alternativeName>
        <fullName evidence="8">Nuclear factor of kappa light polypeptide gene enhancer in B-cells inhibitor-like 1</fullName>
    </alternativeName>
</protein>
<dbReference type="Pfam" id="PF12796">
    <property type="entry name" value="Ank_2"/>
    <property type="match status" value="1"/>
</dbReference>
<keyword evidence="3" id="KW-0597">Phosphoprotein</keyword>
<dbReference type="GO" id="GO:0043124">
    <property type="term" value="P:negative regulation of canonical NF-kappaB signal transduction"/>
    <property type="evidence" value="ECO:0007669"/>
    <property type="project" value="InterPro"/>
</dbReference>
<evidence type="ECO:0000256" key="8">
    <source>
        <dbReference type="ARBA" id="ARBA00030802"/>
    </source>
</evidence>
<dbReference type="SMART" id="SM00248">
    <property type="entry name" value="ANK"/>
    <property type="match status" value="2"/>
</dbReference>
<evidence type="ECO:0000256" key="6">
    <source>
        <dbReference type="ARBA" id="ARBA00023242"/>
    </source>
</evidence>
<dbReference type="Gene3D" id="1.25.40.20">
    <property type="entry name" value="Ankyrin repeat-containing domain"/>
    <property type="match status" value="1"/>
</dbReference>
<keyword evidence="4" id="KW-0677">Repeat</keyword>
<dbReference type="GO" id="GO:0005634">
    <property type="term" value="C:nucleus"/>
    <property type="evidence" value="ECO:0007669"/>
    <property type="project" value="UniProtKB-SubCell"/>
</dbReference>
<dbReference type="Proteomes" id="UP000694557">
    <property type="component" value="Unassembled WGS sequence"/>
</dbReference>
<organism evidence="11 12">
    <name type="scientific">Oncorhynchus kisutch</name>
    <name type="common">Coho salmon</name>
    <name type="synonym">Salmo kisutch</name>
    <dbReference type="NCBI Taxonomy" id="8019"/>
    <lineage>
        <taxon>Eukaryota</taxon>
        <taxon>Metazoa</taxon>
        <taxon>Chordata</taxon>
        <taxon>Craniata</taxon>
        <taxon>Vertebrata</taxon>
        <taxon>Euteleostomi</taxon>
        <taxon>Actinopterygii</taxon>
        <taxon>Neopterygii</taxon>
        <taxon>Teleostei</taxon>
        <taxon>Protacanthopterygii</taxon>
        <taxon>Salmoniformes</taxon>
        <taxon>Salmonidae</taxon>
        <taxon>Salmoninae</taxon>
        <taxon>Oncorhynchus</taxon>
    </lineage>
</organism>
<evidence type="ECO:0000256" key="10">
    <source>
        <dbReference type="SAM" id="MobiDB-lite"/>
    </source>
</evidence>
<evidence type="ECO:0000256" key="9">
    <source>
        <dbReference type="PROSITE-ProRule" id="PRU00023"/>
    </source>
</evidence>
<name>A0A8C7LEA7_ONCKI</name>
<evidence type="ECO:0000313" key="12">
    <source>
        <dbReference type="Proteomes" id="UP000694557"/>
    </source>
</evidence>
<keyword evidence="12" id="KW-1185">Reference proteome</keyword>
<dbReference type="GeneTree" id="ENSGT00390000013929"/>